<keyword evidence="1" id="KW-0732">Signal</keyword>
<evidence type="ECO:0000256" key="1">
    <source>
        <dbReference type="SAM" id="SignalP"/>
    </source>
</evidence>
<reference evidence="2 3" key="1">
    <citation type="submission" date="2015-09" db="EMBL/GenBank/DDBJ databases">
        <title>Trachymyrmex cornetzi WGS genome.</title>
        <authorList>
            <person name="Nygaard S."/>
            <person name="Hu H."/>
            <person name="Boomsma J."/>
            <person name="Zhang G."/>
        </authorList>
    </citation>
    <scope>NUCLEOTIDE SEQUENCE [LARGE SCALE GENOMIC DNA]</scope>
    <source>
        <strain evidence="2">Tcor2-1</strain>
        <tissue evidence="2">Whole body</tissue>
    </source>
</reference>
<evidence type="ECO:0000313" key="2">
    <source>
        <dbReference type="EMBL" id="KYN21222.1"/>
    </source>
</evidence>
<feature type="chain" id="PRO_5007582526" description="Secreted protein" evidence="1">
    <location>
        <begin position="23"/>
        <end position="161"/>
    </location>
</feature>
<dbReference type="AlphaFoldDB" id="A0A151J8N3"/>
<dbReference type="Proteomes" id="UP000078492">
    <property type="component" value="Unassembled WGS sequence"/>
</dbReference>
<evidence type="ECO:0000313" key="3">
    <source>
        <dbReference type="Proteomes" id="UP000078492"/>
    </source>
</evidence>
<gene>
    <name evidence="2" type="ORF">ALC57_06415</name>
</gene>
<protein>
    <recommendedName>
        <fullName evidence="4">Secreted protein</fullName>
    </recommendedName>
</protein>
<name>A0A151J8N3_9HYME</name>
<evidence type="ECO:0008006" key="4">
    <source>
        <dbReference type="Google" id="ProtNLM"/>
    </source>
</evidence>
<feature type="signal peptide" evidence="1">
    <location>
        <begin position="1"/>
        <end position="22"/>
    </location>
</feature>
<sequence>MSSLESGFWILTLFLFNSVTLASRTFITCKLSRSTPTCIICEKTCANRRRSVTTDISLSCRNFKACNHKSIHLSNLALSANIAPLNTIGCGSSGLWRPEKQTRTMLQVVHKHLFSLPLSLLTFLLDIQRLPRASVRQPLLKASYHSHSSSFALHTSTARTR</sequence>
<accession>A0A151J8N3</accession>
<proteinExistence type="predicted"/>
<organism evidence="2 3">
    <name type="scientific">Trachymyrmex cornetzi</name>
    <dbReference type="NCBI Taxonomy" id="471704"/>
    <lineage>
        <taxon>Eukaryota</taxon>
        <taxon>Metazoa</taxon>
        <taxon>Ecdysozoa</taxon>
        <taxon>Arthropoda</taxon>
        <taxon>Hexapoda</taxon>
        <taxon>Insecta</taxon>
        <taxon>Pterygota</taxon>
        <taxon>Neoptera</taxon>
        <taxon>Endopterygota</taxon>
        <taxon>Hymenoptera</taxon>
        <taxon>Apocrita</taxon>
        <taxon>Aculeata</taxon>
        <taxon>Formicoidea</taxon>
        <taxon>Formicidae</taxon>
        <taxon>Myrmicinae</taxon>
        <taxon>Trachymyrmex</taxon>
    </lineage>
</organism>
<dbReference type="EMBL" id="KQ979492">
    <property type="protein sequence ID" value="KYN21222.1"/>
    <property type="molecule type" value="Genomic_DNA"/>
</dbReference>
<keyword evidence="3" id="KW-1185">Reference proteome</keyword>